<feature type="transmembrane region" description="Helical" evidence="1">
    <location>
        <begin position="84"/>
        <end position="104"/>
    </location>
</feature>
<keyword evidence="1" id="KW-0472">Membrane</keyword>
<keyword evidence="1" id="KW-0812">Transmembrane</keyword>
<keyword evidence="2" id="KW-0449">Lipoprotein</keyword>
<sequence>MSRTTLVAIHGIAGATALLTIVTFWGSALTAELVLSTAGIVIVRTAILYAVPVLVLAMIAAGASGTRLAGRSRAPVIVAKRRRTMLAAANGLIVLVPSAVFLGLRAQVGQFGAPFAVVQIVELAAGAVNILLLGLNMKSGFSMRARRVRAGKAAS</sequence>
<feature type="transmembrane region" description="Helical" evidence="1">
    <location>
        <begin position="7"/>
        <end position="26"/>
    </location>
</feature>
<evidence type="ECO:0000313" key="3">
    <source>
        <dbReference type="Proteomes" id="UP000005713"/>
    </source>
</evidence>
<keyword evidence="3" id="KW-1185">Reference proteome</keyword>
<dbReference type="OrthoDB" id="5195601at2"/>
<comment type="caution">
    <text evidence="2">The sequence shown here is derived from an EMBL/GenBank/DDBJ whole genome shotgun (WGS) entry which is preliminary data.</text>
</comment>
<dbReference type="AlphaFoldDB" id="A3K732"/>
<accession>A3K732</accession>
<gene>
    <name evidence="2" type="ORF">SSE37_13216</name>
</gene>
<dbReference type="Proteomes" id="UP000005713">
    <property type="component" value="Unassembled WGS sequence"/>
</dbReference>
<reference evidence="2 3" key="1">
    <citation type="submission" date="2006-06" db="EMBL/GenBank/DDBJ databases">
        <authorList>
            <person name="Moran M.A."/>
            <person name="Ferriera S."/>
            <person name="Johnson J."/>
            <person name="Kravitz S."/>
            <person name="Beeson K."/>
            <person name="Sutton G."/>
            <person name="Rogers Y.-H."/>
            <person name="Friedman R."/>
            <person name="Frazier M."/>
            <person name="Venter J.C."/>
        </authorList>
    </citation>
    <scope>NUCLEOTIDE SEQUENCE [LARGE SCALE GENOMIC DNA]</scope>
    <source>
        <strain evidence="2 3">E-37</strain>
    </source>
</reference>
<feature type="transmembrane region" description="Helical" evidence="1">
    <location>
        <begin position="38"/>
        <end position="63"/>
    </location>
</feature>
<dbReference type="eggNOG" id="COG1018">
    <property type="taxonomic scope" value="Bacteria"/>
</dbReference>
<keyword evidence="1" id="KW-1133">Transmembrane helix</keyword>
<dbReference type="RefSeq" id="WP_005861370.1">
    <property type="nucleotide sequence ID" value="NZ_AAYA01000011.1"/>
</dbReference>
<feature type="transmembrane region" description="Helical" evidence="1">
    <location>
        <begin position="116"/>
        <end position="137"/>
    </location>
</feature>
<evidence type="ECO:0000313" key="2">
    <source>
        <dbReference type="EMBL" id="EBA07159.1"/>
    </source>
</evidence>
<dbReference type="EMBL" id="AAYA01000011">
    <property type="protein sequence ID" value="EBA07159.1"/>
    <property type="molecule type" value="Genomic_DNA"/>
</dbReference>
<organism evidence="2 3">
    <name type="scientific">Sagittula stellata (strain ATCC 700073 / DSM 11524 / E-37)</name>
    <dbReference type="NCBI Taxonomy" id="388399"/>
    <lineage>
        <taxon>Bacteria</taxon>
        <taxon>Pseudomonadati</taxon>
        <taxon>Pseudomonadota</taxon>
        <taxon>Alphaproteobacteria</taxon>
        <taxon>Rhodobacterales</taxon>
        <taxon>Roseobacteraceae</taxon>
        <taxon>Sagittula</taxon>
    </lineage>
</organism>
<evidence type="ECO:0000256" key="1">
    <source>
        <dbReference type="SAM" id="Phobius"/>
    </source>
</evidence>
<name>A3K732_SAGS3</name>
<protein>
    <submittedName>
        <fullName evidence="2">Lipoprotein, putative</fullName>
    </submittedName>
</protein>
<proteinExistence type="predicted"/>